<dbReference type="InterPro" id="IPR052709">
    <property type="entry name" value="Transposase-MT_Hybrid"/>
</dbReference>
<comment type="caution">
    <text evidence="1">The sequence shown here is derived from an EMBL/GenBank/DDBJ whole genome shotgun (WGS) entry which is preliminary data.</text>
</comment>
<reference evidence="1 2" key="1">
    <citation type="journal article" date="2019" name="Commun. Biol.">
        <title>The bagworm genome reveals a unique fibroin gene that provides high tensile strength.</title>
        <authorList>
            <person name="Kono N."/>
            <person name="Nakamura H."/>
            <person name="Ohtoshi R."/>
            <person name="Tomita M."/>
            <person name="Numata K."/>
            <person name="Arakawa K."/>
        </authorList>
    </citation>
    <scope>NUCLEOTIDE SEQUENCE [LARGE SCALE GENOMIC DNA]</scope>
</reference>
<dbReference type="Proteomes" id="UP000299102">
    <property type="component" value="Unassembled WGS sequence"/>
</dbReference>
<keyword evidence="2" id="KW-1185">Reference proteome</keyword>
<dbReference type="PANTHER" id="PTHR46060">
    <property type="entry name" value="MARINER MOS1 TRANSPOSASE-LIKE PROTEIN"/>
    <property type="match status" value="1"/>
</dbReference>
<organism evidence="1 2">
    <name type="scientific">Eumeta variegata</name>
    <name type="common">Bagworm moth</name>
    <name type="synonym">Eumeta japonica</name>
    <dbReference type="NCBI Taxonomy" id="151549"/>
    <lineage>
        <taxon>Eukaryota</taxon>
        <taxon>Metazoa</taxon>
        <taxon>Ecdysozoa</taxon>
        <taxon>Arthropoda</taxon>
        <taxon>Hexapoda</taxon>
        <taxon>Insecta</taxon>
        <taxon>Pterygota</taxon>
        <taxon>Neoptera</taxon>
        <taxon>Endopterygota</taxon>
        <taxon>Lepidoptera</taxon>
        <taxon>Glossata</taxon>
        <taxon>Ditrysia</taxon>
        <taxon>Tineoidea</taxon>
        <taxon>Psychidae</taxon>
        <taxon>Oiketicinae</taxon>
        <taxon>Eumeta</taxon>
    </lineage>
</organism>
<dbReference type="AlphaFoldDB" id="A0A4C1X0J1"/>
<evidence type="ECO:0000313" key="2">
    <source>
        <dbReference type="Proteomes" id="UP000299102"/>
    </source>
</evidence>
<gene>
    <name evidence="1" type="ORF">EVAR_89705_1</name>
</gene>
<proteinExistence type="predicted"/>
<protein>
    <recommendedName>
        <fullName evidence="3">Mos1 transposase HTH domain-containing protein</fullName>
    </recommendedName>
</protein>
<sequence>MLFYDFECNLATQQSLAWLETTFNNEVPGKATIYNWLAEFKRGRVNLSDKFRDGRPSSAMNNKNIDAVRHMIETDRHVTYHNIQACLGQVTSFVEPITAGEKTFSSDDHELDVVGSRLYVYFCEVISNVFITRIGRSHARRDDTGTIFISVLAKLLRMYGWIVRCPRHYIQNPVPSVVEEIPGARPGDPHRDAADELAKVMLKRVARSGTKPKRISVISPLDRQAALIHNSSNNDFRIRLVDVADEAYRAEIRQAYLTRKRAGKPPESSHRCPWTLAILEESLCVALLLEGNKTFNGGESS</sequence>
<name>A0A4C1X0J1_EUMVA</name>
<dbReference type="PANTHER" id="PTHR46060:SF1">
    <property type="entry name" value="MARINER MOS1 TRANSPOSASE-LIKE PROTEIN"/>
    <property type="match status" value="1"/>
</dbReference>
<dbReference type="OrthoDB" id="10017160at2759"/>
<evidence type="ECO:0008006" key="3">
    <source>
        <dbReference type="Google" id="ProtNLM"/>
    </source>
</evidence>
<accession>A0A4C1X0J1</accession>
<dbReference type="EMBL" id="BGZK01000680">
    <property type="protein sequence ID" value="GBP55879.1"/>
    <property type="molecule type" value="Genomic_DNA"/>
</dbReference>
<evidence type="ECO:0000313" key="1">
    <source>
        <dbReference type="EMBL" id="GBP55879.1"/>
    </source>
</evidence>